<dbReference type="Gene3D" id="3.10.310.10">
    <property type="entry name" value="Diaminopimelate Epimerase, Chain A, domain 1"/>
    <property type="match status" value="2"/>
</dbReference>
<keyword evidence="7 9" id="KW-0413">Isomerase</keyword>
<reference evidence="11 12" key="1">
    <citation type="journal article" date="2013" name="Genome Announc.">
        <title>Genome Sequence of Hydrothermal Arsenic-Respiring Bacterium Marinobacter santoriniensis NKSG1T.</title>
        <authorList>
            <person name="Handley K.M."/>
            <person name="Upton M."/>
            <person name="Beatson S.A."/>
            <person name="Hery M."/>
            <person name="Lloyd J.R."/>
        </authorList>
    </citation>
    <scope>NUCLEOTIDE SEQUENCE [LARGE SCALE GENOMIC DNA]</scope>
    <source>
        <strain evidence="11 12">NKSG1</strain>
    </source>
</reference>
<dbReference type="HAMAP" id="MF_00197">
    <property type="entry name" value="DAP_epimerase"/>
    <property type="match status" value="1"/>
</dbReference>
<comment type="subcellular location">
    <subcellularLocation>
        <location evidence="9">Cytoplasm</location>
    </subcellularLocation>
</comment>
<keyword evidence="6 9" id="KW-0457">Lysine biosynthesis</keyword>
<evidence type="ECO:0000256" key="1">
    <source>
        <dbReference type="ARBA" id="ARBA00005196"/>
    </source>
</evidence>
<dbReference type="AlphaFoldDB" id="M7CKD8"/>
<dbReference type="Proteomes" id="UP000011960">
    <property type="component" value="Unassembled WGS sequence"/>
</dbReference>
<keyword evidence="12" id="KW-1185">Reference proteome</keyword>
<evidence type="ECO:0000313" key="11">
    <source>
        <dbReference type="EMBL" id="EMP54126.1"/>
    </source>
</evidence>
<evidence type="ECO:0000256" key="3">
    <source>
        <dbReference type="ARBA" id="ARBA00013080"/>
    </source>
</evidence>
<dbReference type="PATRIC" id="fig|1288826.3.peg.3399"/>
<evidence type="ECO:0000256" key="9">
    <source>
        <dbReference type="HAMAP-Rule" id="MF_00197"/>
    </source>
</evidence>
<sequence>MFAAGMTEDREMSQQRRGQGPTLRFTKMHGLGNDFVVVDAISQPFRLRPEMIRDLADRNFGIGFDQLLVVEPPGLPDVDFRYRIFNADGSEVEQCGNGARCFARFVRDQRLTNKKILRVQTAKGVIELRVGKDGSVRVNMGVPELNPPAIPFAADRRKDVYTVDVAGETVEMSAVSMGNPHGVLVVDDVDQAPVESLGPQLERHPRFPARANIGFLQIIDPTHARLRVFERGSGETLACGSGACAAVVAGRLRGLLDSRVEVELRGGKLVIEWQGEGTPVMMEGPATTVFEGQLRLPGDHNVRRRKGGRAHKQRS</sequence>
<comment type="similarity">
    <text evidence="2 9">Belongs to the diaminopimelate epimerase family.</text>
</comment>
<feature type="active site" description="Proton acceptor" evidence="9">
    <location>
        <position position="239"/>
    </location>
</feature>
<feature type="active site" evidence="10">
    <location>
        <position position="95"/>
    </location>
</feature>
<comment type="pathway">
    <text evidence="1 9">Amino-acid biosynthesis; L-lysine biosynthesis via DAP pathway; DL-2,6-diaminopimelate from LL-2,6-diaminopimelate: step 1/1.</text>
</comment>
<evidence type="ECO:0000256" key="7">
    <source>
        <dbReference type="ARBA" id="ARBA00023235"/>
    </source>
</evidence>
<dbReference type="STRING" id="1288826.MSNKSG1_17111"/>
<keyword evidence="5 9" id="KW-0028">Amino-acid biosynthesis</keyword>
<dbReference type="Pfam" id="PF01678">
    <property type="entry name" value="DAP_epimerase"/>
    <property type="match status" value="2"/>
</dbReference>
<feature type="site" description="Could be important to modulate the pK values of the two catalytic cysteine residues" evidence="9">
    <location>
        <position position="230"/>
    </location>
</feature>
<feature type="binding site" evidence="9">
    <location>
        <begin position="240"/>
        <end position="241"/>
    </location>
    <ligand>
        <name>substrate</name>
    </ligand>
</feature>
<comment type="subunit">
    <text evidence="9">Homodimer.</text>
</comment>
<dbReference type="InterPro" id="IPR001653">
    <property type="entry name" value="DAP_epimerase_DapF"/>
</dbReference>
<dbReference type="FunFam" id="3.10.310.10:FF:000001">
    <property type="entry name" value="Diaminopimelate epimerase"/>
    <property type="match status" value="1"/>
</dbReference>
<evidence type="ECO:0000256" key="10">
    <source>
        <dbReference type="PROSITE-ProRule" id="PRU10125"/>
    </source>
</evidence>
<evidence type="ECO:0000256" key="2">
    <source>
        <dbReference type="ARBA" id="ARBA00010219"/>
    </source>
</evidence>
<evidence type="ECO:0000256" key="6">
    <source>
        <dbReference type="ARBA" id="ARBA00023154"/>
    </source>
</evidence>
<feature type="binding site" evidence="9">
    <location>
        <position position="66"/>
    </location>
    <ligand>
        <name>substrate</name>
    </ligand>
</feature>
<protein>
    <recommendedName>
        <fullName evidence="3 9">Diaminopimelate epimerase</fullName>
        <shortName evidence="9">DAP epimerase</shortName>
        <ecNumber evidence="3 9">5.1.1.7</ecNumber>
    </recommendedName>
    <alternativeName>
        <fullName evidence="9">PLP-independent amino acid racemase</fullName>
    </alternativeName>
</protein>
<dbReference type="InterPro" id="IPR018510">
    <property type="entry name" value="DAP_epimerase_AS"/>
</dbReference>
<evidence type="ECO:0000313" key="12">
    <source>
        <dbReference type="Proteomes" id="UP000011960"/>
    </source>
</evidence>
<accession>M7CKD8</accession>
<comment type="caution">
    <text evidence="11">The sequence shown here is derived from an EMBL/GenBank/DDBJ whole genome shotgun (WGS) entry which is preliminary data.</text>
</comment>
<feature type="binding site" evidence="9">
    <location>
        <begin position="96"/>
        <end position="97"/>
    </location>
    <ligand>
        <name>substrate</name>
    </ligand>
</feature>
<dbReference type="GO" id="GO:0008837">
    <property type="term" value="F:diaminopimelate epimerase activity"/>
    <property type="evidence" value="ECO:0007669"/>
    <property type="project" value="UniProtKB-UniRule"/>
</dbReference>
<dbReference type="PANTHER" id="PTHR31689">
    <property type="entry name" value="DIAMINOPIMELATE EPIMERASE, CHLOROPLASTIC"/>
    <property type="match status" value="1"/>
</dbReference>
<comment type="function">
    <text evidence="9">Catalyzes the stereoinversion of LL-2,6-diaminopimelate (L,L-DAP) to meso-diaminopimelate (meso-DAP), a precursor of L-lysine and an essential component of the bacterial peptidoglycan.</text>
</comment>
<dbReference type="UniPathway" id="UPA00034">
    <property type="reaction ID" value="UER00025"/>
</dbReference>
<dbReference type="GO" id="GO:0005829">
    <property type="term" value="C:cytosol"/>
    <property type="evidence" value="ECO:0007669"/>
    <property type="project" value="TreeGrafter"/>
</dbReference>
<dbReference type="PROSITE" id="PS01326">
    <property type="entry name" value="DAP_EPIMERASE"/>
    <property type="match status" value="1"/>
</dbReference>
<dbReference type="SUPFAM" id="SSF54506">
    <property type="entry name" value="Diaminopimelate epimerase-like"/>
    <property type="match status" value="1"/>
</dbReference>
<gene>
    <name evidence="9" type="primary">dapF</name>
    <name evidence="11" type="ORF">MSNKSG1_17111</name>
</gene>
<dbReference type="GO" id="GO:0009089">
    <property type="term" value="P:lysine biosynthetic process via diaminopimelate"/>
    <property type="evidence" value="ECO:0007669"/>
    <property type="project" value="UniProtKB-UniRule"/>
</dbReference>
<evidence type="ECO:0000256" key="8">
    <source>
        <dbReference type="ARBA" id="ARBA00051712"/>
    </source>
</evidence>
<dbReference type="PANTHER" id="PTHR31689:SF0">
    <property type="entry name" value="DIAMINOPIMELATE EPIMERASE"/>
    <property type="match status" value="1"/>
</dbReference>
<feature type="site" description="Important for dimerization" evidence="9">
    <location>
        <position position="290"/>
    </location>
</feature>
<dbReference type="eggNOG" id="COG0253">
    <property type="taxonomic scope" value="Bacteria"/>
</dbReference>
<keyword evidence="4 9" id="KW-0963">Cytoplasm</keyword>
<feature type="binding site" evidence="9">
    <location>
        <position position="179"/>
    </location>
    <ligand>
        <name>substrate</name>
    </ligand>
</feature>
<proteinExistence type="inferred from homology"/>
<comment type="catalytic activity">
    <reaction evidence="8 9">
        <text>(2S,6S)-2,6-diaminopimelate = meso-2,6-diaminopimelate</text>
        <dbReference type="Rhea" id="RHEA:15393"/>
        <dbReference type="ChEBI" id="CHEBI:57609"/>
        <dbReference type="ChEBI" id="CHEBI:57791"/>
        <dbReference type="EC" id="5.1.1.7"/>
    </reaction>
</comment>
<feature type="binding site" evidence="9">
    <location>
        <position position="33"/>
    </location>
    <ligand>
        <name>substrate</name>
    </ligand>
</feature>
<feature type="binding site" evidence="9">
    <location>
        <position position="86"/>
    </location>
    <ligand>
        <name>substrate</name>
    </ligand>
</feature>
<evidence type="ECO:0000256" key="5">
    <source>
        <dbReference type="ARBA" id="ARBA00022605"/>
    </source>
</evidence>
<name>M7CKD8_9GAMM</name>
<dbReference type="EC" id="5.1.1.7" evidence="3 9"/>
<evidence type="ECO:0000256" key="4">
    <source>
        <dbReference type="ARBA" id="ARBA00022490"/>
    </source>
</evidence>
<dbReference type="NCBIfam" id="TIGR00652">
    <property type="entry name" value="DapF"/>
    <property type="match status" value="1"/>
</dbReference>
<feature type="site" description="Could be important to modulate the pK values of the two catalytic cysteine residues" evidence="9">
    <location>
        <position position="181"/>
    </location>
</feature>
<dbReference type="FunFam" id="3.10.310.10:FF:000004">
    <property type="entry name" value="Diaminopimelate epimerase"/>
    <property type="match status" value="1"/>
</dbReference>
<feature type="binding site" evidence="9">
    <location>
        <position position="212"/>
    </location>
    <ligand>
        <name>substrate</name>
    </ligand>
</feature>
<dbReference type="EMBL" id="APAT01000026">
    <property type="protein sequence ID" value="EMP54126.1"/>
    <property type="molecule type" value="Genomic_DNA"/>
</dbReference>
<feature type="active site" description="Proton donor" evidence="9">
    <location>
        <position position="95"/>
    </location>
</feature>
<organism evidence="11 12">
    <name type="scientific">Marinobacter santoriniensis NKSG1</name>
    <dbReference type="NCBI Taxonomy" id="1288826"/>
    <lineage>
        <taxon>Bacteria</taxon>
        <taxon>Pseudomonadati</taxon>
        <taxon>Pseudomonadota</taxon>
        <taxon>Gammaproteobacteria</taxon>
        <taxon>Pseudomonadales</taxon>
        <taxon>Marinobacteraceae</taxon>
        <taxon>Marinobacter</taxon>
    </lineage>
</organism>
<feature type="binding site" evidence="9">
    <location>
        <begin position="230"/>
        <end position="231"/>
    </location>
    <ligand>
        <name>substrate</name>
    </ligand>
</feature>